<dbReference type="PANTHER" id="PTHR43781">
    <property type="entry name" value="SACCHAROPINE DEHYDROGENASE"/>
    <property type="match status" value="1"/>
</dbReference>
<evidence type="ECO:0000313" key="3">
    <source>
        <dbReference type="Proteomes" id="UP000250299"/>
    </source>
</evidence>
<organism evidence="2 3">
    <name type="scientific">Pseudomonas putida</name>
    <name type="common">Arthrobacter siderocapsulatus</name>
    <dbReference type="NCBI Taxonomy" id="303"/>
    <lineage>
        <taxon>Bacteria</taxon>
        <taxon>Pseudomonadati</taxon>
        <taxon>Pseudomonadota</taxon>
        <taxon>Gammaproteobacteria</taxon>
        <taxon>Pseudomonadales</taxon>
        <taxon>Pseudomonadaceae</taxon>
        <taxon>Pseudomonas</taxon>
    </lineage>
</organism>
<dbReference type="PANTHER" id="PTHR43781:SF1">
    <property type="entry name" value="SACCHAROPINE DEHYDROGENASE"/>
    <property type="match status" value="1"/>
</dbReference>
<dbReference type="Pfam" id="PF03435">
    <property type="entry name" value="Sacchrp_dh_NADP"/>
    <property type="match status" value="1"/>
</dbReference>
<protein>
    <recommendedName>
        <fullName evidence="1">Saccharopine dehydrogenase NADP binding domain-containing protein</fullName>
    </recommendedName>
</protein>
<proteinExistence type="predicted"/>
<sequence>MKKLMIYGATGYTGRMAAEHAKGQGMDLVIGGRNAEKLQALAAQLDVAYRVFDSDAHAAKSLEGIAVLLNFAGPFAQTAAPLMQACIEAGVDYLDITAEINVYRLAEQLGAQAARAGVMLLPGVGWDVVPTDCLAMQVARRVQQPHSLRIALQVAGSMSRGSALSVGEIMNAGLLARVGGQLVATPDAQPRHFDFGDGPVLCAPLSFGDLVTGWHSTGIPDIAMFVHVSGDAFPEGDLSQLPDGPSVEQREAHRARAVVEVSGANGNVARSVIETVNGYTYTPLVAVEAARRVLNGERRPGFDTPGRVFGSGFAETIDGTTITNQELANLNAETKK</sequence>
<dbReference type="EMBL" id="CP029693">
    <property type="protein sequence ID" value="AWY44226.1"/>
    <property type="molecule type" value="Genomic_DNA"/>
</dbReference>
<dbReference type="AlphaFoldDB" id="A0A2Z4RT62"/>
<evidence type="ECO:0000313" key="2">
    <source>
        <dbReference type="EMBL" id="AWY44226.1"/>
    </source>
</evidence>
<dbReference type="RefSeq" id="WP_110967744.1">
    <property type="nucleotide sequence ID" value="NZ_CP029693.1"/>
</dbReference>
<dbReference type="InterPro" id="IPR036291">
    <property type="entry name" value="NAD(P)-bd_dom_sf"/>
</dbReference>
<dbReference type="Gene3D" id="3.40.50.720">
    <property type="entry name" value="NAD(P)-binding Rossmann-like Domain"/>
    <property type="match status" value="1"/>
</dbReference>
<accession>A0A2Z4RT62</accession>
<dbReference type="InterPro" id="IPR005097">
    <property type="entry name" value="Sacchrp_dh_NADP-bd"/>
</dbReference>
<name>A0A2Z4RT62_PSEPU</name>
<dbReference type="Proteomes" id="UP000250299">
    <property type="component" value="Chromosome"/>
</dbReference>
<gene>
    <name evidence="2" type="ORF">DKY63_31680</name>
</gene>
<dbReference type="SUPFAM" id="SSF51735">
    <property type="entry name" value="NAD(P)-binding Rossmann-fold domains"/>
    <property type="match status" value="1"/>
</dbReference>
<feature type="domain" description="Saccharopine dehydrogenase NADP binding" evidence="1">
    <location>
        <begin position="5"/>
        <end position="119"/>
    </location>
</feature>
<evidence type="ECO:0000259" key="1">
    <source>
        <dbReference type="Pfam" id="PF03435"/>
    </source>
</evidence>
<dbReference type="OrthoDB" id="4420885at2"/>
<reference evidence="2 3" key="1">
    <citation type="submission" date="2018-05" db="EMBL/GenBank/DDBJ databases">
        <title>Whole genome sequence of Pseudomonas putida JBC17.</title>
        <authorList>
            <person name="Lee Y.H."/>
            <person name="David K."/>
        </authorList>
    </citation>
    <scope>NUCLEOTIDE SEQUENCE [LARGE SCALE GENOMIC DNA]</scope>
    <source>
        <strain evidence="2 3">JBC17</strain>
    </source>
</reference>